<dbReference type="EMBL" id="JBAMIC010000010">
    <property type="protein sequence ID" value="KAK7101620.1"/>
    <property type="molecule type" value="Genomic_DNA"/>
</dbReference>
<evidence type="ECO:0000256" key="2">
    <source>
        <dbReference type="SAM" id="Phobius"/>
    </source>
</evidence>
<organism evidence="3 4">
    <name type="scientific">Littorina saxatilis</name>
    <dbReference type="NCBI Taxonomy" id="31220"/>
    <lineage>
        <taxon>Eukaryota</taxon>
        <taxon>Metazoa</taxon>
        <taxon>Spiralia</taxon>
        <taxon>Lophotrochozoa</taxon>
        <taxon>Mollusca</taxon>
        <taxon>Gastropoda</taxon>
        <taxon>Caenogastropoda</taxon>
        <taxon>Littorinimorpha</taxon>
        <taxon>Littorinoidea</taxon>
        <taxon>Littorinidae</taxon>
        <taxon>Littorina</taxon>
    </lineage>
</organism>
<keyword evidence="2" id="KW-0472">Membrane</keyword>
<keyword evidence="2" id="KW-1133">Transmembrane helix</keyword>
<feature type="transmembrane region" description="Helical" evidence="2">
    <location>
        <begin position="347"/>
        <end position="374"/>
    </location>
</feature>
<evidence type="ECO:0000313" key="3">
    <source>
        <dbReference type="EMBL" id="KAK7101620.1"/>
    </source>
</evidence>
<protein>
    <submittedName>
        <fullName evidence="3">Uncharacterized protein</fullName>
    </submittedName>
</protein>
<proteinExistence type="predicted"/>
<accession>A0AAN9BDT6</accession>
<name>A0AAN9BDT6_9CAEN</name>
<sequence length="784" mass="87375">MNTEHGLLSVALLTVTLVFVLAFNFLFVLVESSECLDSEQNHGDSNVYIPANCRPTECAVTGAYNHSTKYLQCSIKNYANHFPNACDKIKEEISSQSLEPGEHHAFQEACQATLASISLFMFHCQPLTPEVSLNFTFHFPLCGEDNTPSASAVMVEFSAGKESIDNYFARNHICRVFDFSGSSFSQLTHDDQIQLSYDCIAIGLRDSVSVHLEYYYYLSFSTFSAGDILNYTLVYQDVSSSSMQLVAAAWRSTSRVHVVFQPISGVNKYAVAAGCLQRNIFAQVISSPTVEISDIPPECSVVSVSVKPHAPECQKKGLTCSSIKVTLLDKTGLQLPEESRQTQEYGWLWSGRMIVSVVIVSLIIVSILVAVVLYRHKKKHAGDGIETAELPQLRVLCIASPSAPSQNLHTVLKKREFKITDAVQENIMSVIAMRDCEAILISLHPSLPDSNQFTAVMELLKLIFTNQQLWKKVRVASFCQGRQTHLKPSELLHGRLNNLMENKFLQLLDRKTFNLPEDKENLIKSLSCAESSCKNGQIKGSGHDLGHVEVLHRNGHLNGNIPRNGSNPHAGICSPVHFPEELGSLISGAEGEDVSFVHEPSCQVVFQTENCASADPRHFGNYQRVSYHPVQRAGPLVEAYEDHPQGEFYHPVQRTGPPVESYEDQPQFYHPVQRTGPPVEAYGNQPQREFHHPVQRTGPPVEAYEDHPQRAFYQPVKEAEGPRHARTCQRVLCQPVQRDDWPVEADEDHPLYPCDDNGGESSDDSHEDGPWKLACEGPVTLHPQ</sequence>
<keyword evidence="2" id="KW-0812">Transmembrane</keyword>
<feature type="transmembrane region" description="Helical" evidence="2">
    <location>
        <begin position="7"/>
        <end position="30"/>
    </location>
</feature>
<comment type="caution">
    <text evidence="3">The sequence shown here is derived from an EMBL/GenBank/DDBJ whole genome shotgun (WGS) entry which is preliminary data.</text>
</comment>
<feature type="region of interest" description="Disordered" evidence="1">
    <location>
        <begin position="742"/>
        <end position="784"/>
    </location>
</feature>
<reference evidence="3 4" key="1">
    <citation type="submission" date="2024-02" db="EMBL/GenBank/DDBJ databases">
        <title>Chromosome-scale genome assembly of the rough periwinkle Littorina saxatilis.</title>
        <authorList>
            <person name="De Jode A."/>
            <person name="Faria R."/>
            <person name="Formenti G."/>
            <person name="Sims Y."/>
            <person name="Smith T.P."/>
            <person name="Tracey A."/>
            <person name="Wood J.M.D."/>
            <person name="Zagrodzka Z.B."/>
            <person name="Johannesson K."/>
            <person name="Butlin R.K."/>
            <person name="Leder E.H."/>
        </authorList>
    </citation>
    <scope>NUCLEOTIDE SEQUENCE [LARGE SCALE GENOMIC DNA]</scope>
    <source>
        <strain evidence="3">Snail1</strain>
        <tissue evidence="3">Muscle</tissue>
    </source>
</reference>
<dbReference type="Proteomes" id="UP001374579">
    <property type="component" value="Unassembled WGS sequence"/>
</dbReference>
<gene>
    <name evidence="3" type="ORF">V1264_019972</name>
</gene>
<keyword evidence="4" id="KW-1185">Reference proteome</keyword>
<dbReference type="AlphaFoldDB" id="A0AAN9BDT6"/>
<evidence type="ECO:0000256" key="1">
    <source>
        <dbReference type="SAM" id="MobiDB-lite"/>
    </source>
</evidence>
<evidence type="ECO:0000313" key="4">
    <source>
        <dbReference type="Proteomes" id="UP001374579"/>
    </source>
</evidence>